<gene>
    <name evidence="1" type="ORF">GRJ2_002730900</name>
</gene>
<name>A0ABC9XY11_GRUJA</name>
<organism evidence="1 2">
    <name type="scientific">Grus japonensis</name>
    <name type="common">Japanese crane</name>
    <name type="synonym">Red-crowned crane</name>
    <dbReference type="NCBI Taxonomy" id="30415"/>
    <lineage>
        <taxon>Eukaryota</taxon>
        <taxon>Metazoa</taxon>
        <taxon>Chordata</taxon>
        <taxon>Craniata</taxon>
        <taxon>Vertebrata</taxon>
        <taxon>Euteleostomi</taxon>
        <taxon>Archelosauria</taxon>
        <taxon>Archosauria</taxon>
        <taxon>Dinosauria</taxon>
        <taxon>Saurischia</taxon>
        <taxon>Theropoda</taxon>
        <taxon>Coelurosauria</taxon>
        <taxon>Aves</taxon>
        <taxon>Neognathae</taxon>
        <taxon>Neoaves</taxon>
        <taxon>Gruiformes</taxon>
        <taxon>Gruidae</taxon>
        <taxon>Grus</taxon>
    </lineage>
</organism>
<reference evidence="1 2" key="1">
    <citation type="submission" date="2024-06" db="EMBL/GenBank/DDBJ databases">
        <title>The draft genome of Grus japonensis, version 3.</title>
        <authorList>
            <person name="Nabeshima K."/>
            <person name="Suzuki S."/>
            <person name="Onuma M."/>
        </authorList>
    </citation>
    <scope>NUCLEOTIDE SEQUENCE [LARGE SCALE GENOMIC DNA]</scope>
    <source>
        <strain evidence="1 2">451A</strain>
    </source>
</reference>
<evidence type="ECO:0000313" key="1">
    <source>
        <dbReference type="EMBL" id="GAB0202653.1"/>
    </source>
</evidence>
<accession>A0ABC9XY11</accession>
<dbReference type="Proteomes" id="UP001623348">
    <property type="component" value="Unassembled WGS sequence"/>
</dbReference>
<dbReference type="InterPro" id="IPR036691">
    <property type="entry name" value="Endo/exonu/phosph_ase_sf"/>
</dbReference>
<dbReference type="EMBL" id="BAAFJT010000040">
    <property type="protein sequence ID" value="GAB0202653.1"/>
    <property type="molecule type" value="Genomic_DNA"/>
</dbReference>
<evidence type="ECO:0000313" key="2">
    <source>
        <dbReference type="Proteomes" id="UP001623348"/>
    </source>
</evidence>
<dbReference type="Gene3D" id="3.60.10.10">
    <property type="entry name" value="Endonuclease/exonuclease/phosphatase"/>
    <property type="match status" value="1"/>
</dbReference>
<dbReference type="SUPFAM" id="SSF56219">
    <property type="entry name" value="DNase I-like"/>
    <property type="match status" value="1"/>
</dbReference>
<dbReference type="AlphaFoldDB" id="A0ABC9XY11"/>
<sequence>MISLQLQRHGGIDHDWNAVMEGYVLFRKDRPARRGGGVALYVREQLECIELCLGVDEERVKSLWVRIKGQANMGDTVVGVYYKPPDQEEEVDEAFYRQLEVASRSQALVLMGGLQPP</sequence>
<keyword evidence="2" id="KW-1185">Reference proteome</keyword>
<comment type="caution">
    <text evidence="1">The sequence shown here is derived from an EMBL/GenBank/DDBJ whole genome shotgun (WGS) entry which is preliminary data.</text>
</comment>
<protein>
    <submittedName>
        <fullName evidence="1">Uncharacterized protein</fullName>
    </submittedName>
</protein>
<proteinExistence type="predicted"/>